<dbReference type="EMBL" id="CAADHO010000008">
    <property type="protein sequence ID" value="VFQ46248.1"/>
    <property type="molecule type" value="Genomic_DNA"/>
</dbReference>
<feature type="transmembrane region" description="Helical" evidence="1">
    <location>
        <begin position="166"/>
        <end position="184"/>
    </location>
</feature>
<sequence length="221" mass="24237">MYKAIVYKEWIKLRWFLLVLLGITLAVYGKIFIMLRSAVLAKGAYHLWYMAAIKQSVFYGDIMWLAPFVGLVTALVQFVPETGKRRLRILFHLPLPHTLSLVCMLGVGCLCVAGLCGISAVCLALIMGCYFPAEIVSGALLTAAPWCLAAVPAYFGAVLALVETAWWRKAVYGVIAFGTVLLLVKKSFGVFELSLGGYALACALYLPTVLLPAHRFKRGIV</sequence>
<gene>
    <name evidence="2" type="ORF">MSL71_39110</name>
</gene>
<feature type="transmembrane region" description="Helical" evidence="1">
    <location>
        <begin position="56"/>
        <end position="79"/>
    </location>
</feature>
<feature type="transmembrane region" description="Helical" evidence="1">
    <location>
        <begin position="138"/>
        <end position="160"/>
    </location>
</feature>
<keyword evidence="3" id="KW-1185">Reference proteome</keyword>
<accession>A0A4V6ILT0</accession>
<reference evidence="2 3" key="1">
    <citation type="submission" date="2019-03" db="EMBL/GenBank/DDBJ databases">
        <authorList>
            <person name="Nijsse B."/>
        </authorList>
    </citation>
    <scope>NUCLEOTIDE SEQUENCE [LARGE SCALE GENOMIC DNA]</scope>
    <source>
        <strain evidence="2">Desulfoluna butyratoxydans MSL71</strain>
    </source>
</reference>
<evidence type="ECO:0000313" key="3">
    <source>
        <dbReference type="Proteomes" id="UP000507962"/>
    </source>
</evidence>
<keyword evidence="1" id="KW-1133">Transmembrane helix</keyword>
<dbReference type="AlphaFoldDB" id="A0A4V6ILT0"/>
<dbReference type="Proteomes" id="UP000507962">
    <property type="component" value="Unassembled WGS sequence"/>
</dbReference>
<evidence type="ECO:0000256" key="1">
    <source>
        <dbReference type="SAM" id="Phobius"/>
    </source>
</evidence>
<organism evidence="2 3">
    <name type="scientific">Desulfoluna butyratoxydans</name>
    <dbReference type="NCBI Taxonomy" id="231438"/>
    <lineage>
        <taxon>Bacteria</taxon>
        <taxon>Pseudomonadati</taxon>
        <taxon>Thermodesulfobacteriota</taxon>
        <taxon>Desulfobacteria</taxon>
        <taxon>Desulfobacterales</taxon>
        <taxon>Desulfolunaceae</taxon>
        <taxon>Desulfoluna</taxon>
    </lineage>
</organism>
<protein>
    <submittedName>
        <fullName evidence="2">Uncharacterized protein</fullName>
    </submittedName>
</protein>
<feature type="transmembrane region" description="Helical" evidence="1">
    <location>
        <begin position="15"/>
        <end position="35"/>
    </location>
</feature>
<feature type="transmembrane region" description="Helical" evidence="1">
    <location>
        <begin position="99"/>
        <end position="126"/>
    </location>
</feature>
<feature type="transmembrane region" description="Helical" evidence="1">
    <location>
        <begin position="196"/>
        <end position="214"/>
    </location>
</feature>
<evidence type="ECO:0000313" key="2">
    <source>
        <dbReference type="EMBL" id="VFQ46248.1"/>
    </source>
</evidence>
<keyword evidence="1" id="KW-0812">Transmembrane</keyword>
<keyword evidence="1" id="KW-0472">Membrane</keyword>
<dbReference type="RefSeq" id="WP_180143724.1">
    <property type="nucleotide sequence ID" value="NZ_CAADHO010000008.1"/>
</dbReference>
<proteinExistence type="predicted"/>
<name>A0A4V6ILT0_9BACT</name>